<sequence>MLERDYVIPILNKWTDILRLKNQWDLDIIPVDDEAFDKTGDIKIDITDKKALVYLNQRNPRNENIEEVIVHELLHLKLYPLDQLTETLINNHYDDTSSEYQVMYEQFMISLETTVEELTKCFLEKTGDDTRLSFGRVKEMKSFNELFEGLNNLE</sequence>
<evidence type="ECO:0008006" key="3">
    <source>
        <dbReference type="Google" id="ProtNLM"/>
    </source>
</evidence>
<dbReference type="Proteomes" id="UP000189970">
    <property type="component" value="Unassembled WGS sequence"/>
</dbReference>
<reference evidence="1 2" key="1">
    <citation type="submission" date="2017-02" db="EMBL/GenBank/DDBJ databases">
        <title>Vagococcus cremeus sp. nov., isolated from the small intestine of a marten, Martes flavigula.</title>
        <authorList>
            <person name="Tak E.J."/>
            <person name="Bae J.-W."/>
        </authorList>
    </citation>
    <scope>NUCLEOTIDE SEQUENCE [LARGE SCALE GENOMIC DNA]</scope>
    <source>
        <strain evidence="1 2">D7T301</strain>
    </source>
</reference>
<dbReference type="AlphaFoldDB" id="A0A1V4DHT5"/>
<accession>A0A1V4DHT5</accession>
<gene>
    <name evidence="1" type="ORF">BW731_06265</name>
</gene>
<organism evidence="1 2">
    <name type="scientific">Vagococcus martis</name>
    <dbReference type="NCBI Taxonomy" id="1768210"/>
    <lineage>
        <taxon>Bacteria</taxon>
        <taxon>Bacillati</taxon>
        <taxon>Bacillota</taxon>
        <taxon>Bacilli</taxon>
        <taxon>Lactobacillales</taxon>
        <taxon>Enterococcaceae</taxon>
        <taxon>Vagococcus</taxon>
    </lineage>
</organism>
<evidence type="ECO:0000313" key="2">
    <source>
        <dbReference type="Proteomes" id="UP000189970"/>
    </source>
</evidence>
<evidence type="ECO:0000313" key="1">
    <source>
        <dbReference type="EMBL" id="OPF87810.1"/>
    </source>
</evidence>
<dbReference type="EMBL" id="MVAB01000001">
    <property type="protein sequence ID" value="OPF87810.1"/>
    <property type="molecule type" value="Genomic_DNA"/>
</dbReference>
<protein>
    <recommendedName>
        <fullName evidence="3">IrrE N-terminal-like domain-containing protein</fullName>
    </recommendedName>
</protein>
<name>A0A1V4DHT5_9ENTE</name>
<proteinExistence type="predicted"/>
<keyword evidence="2" id="KW-1185">Reference proteome</keyword>
<dbReference type="RefSeq" id="WP_079346606.1">
    <property type="nucleotide sequence ID" value="NZ_MVAB01000001.1"/>
</dbReference>
<comment type="caution">
    <text evidence="1">The sequence shown here is derived from an EMBL/GenBank/DDBJ whole genome shotgun (WGS) entry which is preliminary data.</text>
</comment>